<dbReference type="PANTHER" id="PTHR43201">
    <property type="entry name" value="ACYL-COA SYNTHETASE"/>
    <property type="match status" value="1"/>
</dbReference>
<dbReference type="InterPro" id="IPR045851">
    <property type="entry name" value="AMP-bd_C_sf"/>
</dbReference>
<dbReference type="OrthoDB" id="6187882at2"/>
<dbReference type="STRING" id="144026.SAMN04488568_101184"/>
<dbReference type="SUPFAM" id="SSF56801">
    <property type="entry name" value="Acetyl-CoA synthetase-like"/>
    <property type="match status" value="1"/>
</dbReference>
<dbReference type="GO" id="GO:0031956">
    <property type="term" value="F:medium-chain fatty acid-CoA ligase activity"/>
    <property type="evidence" value="ECO:0007669"/>
    <property type="project" value="TreeGrafter"/>
</dbReference>
<sequence>MTKTASPRLLDRISAIPGSQTAVVTVGTDGETRWSYGQLLSEAGAWTQRLSDLGLEAGDAIGLWLPNCAPWLAIELAASTLGLLVVPVNPRLRGNDARALLERAGLRCLVAPEASGMVDFDALLGEALASPLPGLDHVLRIDIDAQIASGAEAGIPRAAGGDLALNCFSTSGSTGAPKLAMHRQSSLVIRFSAAAQRFGINSGDAVLCALPLCGVWGLGISLAALMRGASCVFLPVFSASRAAEAMHDYQIAHVHGGDNLVREILNAPTFQGEQLPYWRSCYFGAFTGSPAAETIRMIATSGAVQVQAAQAYGSSEALAFVAGAAPNAPEPERLLAGGPYLDDMTQARAVSPDGSNLPHGERGELQLTGACIMLGYRNDSPASTAAMTPDGWYRTGDLGYTTPGGLVFISRLGDALRLRGNLIDPAEIEHHIGTHPDVEEVHVVGVSLPSRGDVAVAFVRVSSPGLDEPTLKAFCKSRIAGFKIPDRIVLTDAIPVTVGANGTKVKKGELRERALAYFDTP</sequence>
<gene>
    <name evidence="3" type="ORF">SAMN04488568_101184</name>
</gene>
<feature type="domain" description="AMP-binding enzyme C-terminal" evidence="2">
    <location>
        <begin position="427"/>
        <end position="497"/>
    </location>
</feature>
<reference evidence="3 4" key="1">
    <citation type="submission" date="2016-10" db="EMBL/GenBank/DDBJ databases">
        <authorList>
            <person name="de Groot N.N."/>
        </authorList>
    </citation>
    <scope>NUCLEOTIDE SEQUENCE [LARGE SCALE GENOMIC DNA]</scope>
    <source>
        <strain evidence="3 4">DSM 16077</strain>
    </source>
</reference>
<dbReference type="Pfam" id="PF13193">
    <property type="entry name" value="AMP-binding_C"/>
    <property type="match status" value="1"/>
</dbReference>
<dbReference type="PANTHER" id="PTHR43201:SF12">
    <property type="entry name" value="AMP-DEPENDENT SYNTHETASE_LIGASE DOMAIN-CONTAINING PROTEIN"/>
    <property type="match status" value="1"/>
</dbReference>
<dbReference type="Gene3D" id="3.30.300.30">
    <property type="match status" value="1"/>
</dbReference>
<dbReference type="InterPro" id="IPR025110">
    <property type="entry name" value="AMP-bd_C"/>
</dbReference>
<evidence type="ECO:0000313" key="4">
    <source>
        <dbReference type="Proteomes" id="UP000199759"/>
    </source>
</evidence>
<dbReference type="InterPro" id="IPR000873">
    <property type="entry name" value="AMP-dep_synth/lig_dom"/>
</dbReference>
<dbReference type="Proteomes" id="UP000199759">
    <property type="component" value="Unassembled WGS sequence"/>
</dbReference>
<keyword evidence="4" id="KW-1185">Reference proteome</keyword>
<evidence type="ECO:0000259" key="2">
    <source>
        <dbReference type="Pfam" id="PF13193"/>
    </source>
</evidence>
<protein>
    <submittedName>
        <fullName evidence="3">Fatty-acyl-CoA synthase</fullName>
    </submittedName>
</protein>
<dbReference type="CDD" id="cd04433">
    <property type="entry name" value="AFD_class_I"/>
    <property type="match status" value="1"/>
</dbReference>
<accession>A0A1G9LS90</accession>
<dbReference type="InterPro" id="IPR042099">
    <property type="entry name" value="ANL_N_sf"/>
</dbReference>
<proteinExistence type="predicted"/>
<dbReference type="RefSeq" id="WP_091765345.1">
    <property type="nucleotide sequence ID" value="NZ_FNHG01000001.1"/>
</dbReference>
<feature type="domain" description="AMP-dependent synthetase/ligase" evidence="1">
    <location>
        <begin position="19"/>
        <end position="376"/>
    </location>
</feature>
<dbReference type="Gene3D" id="3.40.50.12780">
    <property type="entry name" value="N-terminal domain of ligase-like"/>
    <property type="match status" value="1"/>
</dbReference>
<dbReference type="AlphaFoldDB" id="A0A1G9LS90"/>
<organism evidence="3 4">
    <name type="scientific">Maricaulis salignorans</name>
    <dbReference type="NCBI Taxonomy" id="144026"/>
    <lineage>
        <taxon>Bacteria</taxon>
        <taxon>Pseudomonadati</taxon>
        <taxon>Pseudomonadota</taxon>
        <taxon>Alphaproteobacteria</taxon>
        <taxon>Maricaulales</taxon>
        <taxon>Maricaulaceae</taxon>
        <taxon>Maricaulis</taxon>
    </lineage>
</organism>
<dbReference type="EMBL" id="FNHG01000001">
    <property type="protein sequence ID" value="SDL64647.1"/>
    <property type="molecule type" value="Genomic_DNA"/>
</dbReference>
<name>A0A1G9LS90_9PROT</name>
<dbReference type="Pfam" id="PF00501">
    <property type="entry name" value="AMP-binding"/>
    <property type="match status" value="1"/>
</dbReference>
<evidence type="ECO:0000313" key="3">
    <source>
        <dbReference type="EMBL" id="SDL64647.1"/>
    </source>
</evidence>
<dbReference type="GO" id="GO:0006631">
    <property type="term" value="P:fatty acid metabolic process"/>
    <property type="evidence" value="ECO:0007669"/>
    <property type="project" value="TreeGrafter"/>
</dbReference>
<evidence type="ECO:0000259" key="1">
    <source>
        <dbReference type="Pfam" id="PF00501"/>
    </source>
</evidence>